<dbReference type="PROSITE" id="PS50208">
    <property type="entry name" value="CASPASE_P20"/>
    <property type="match status" value="1"/>
</dbReference>
<name>F7YBN3_MESOW</name>
<evidence type="ECO:0000259" key="2">
    <source>
        <dbReference type="PROSITE" id="PS50208"/>
    </source>
</evidence>
<protein>
    <submittedName>
        <fullName evidence="3">Peptidase C14 caspase catalytic subunit p20</fullName>
    </submittedName>
</protein>
<evidence type="ECO:0000256" key="1">
    <source>
        <dbReference type="SAM" id="MobiDB-lite"/>
    </source>
</evidence>
<dbReference type="Gene3D" id="3.40.50.1460">
    <property type="match status" value="1"/>
</dbReference>
<dbReference type="EMBL" id="CP002279">
    <property type="protein sequence ID" value="AEH88857.1"/>
    <property type="molecule type" value="Genomic_DNA"/>
</dbReference>
<accession>F7YBN3</accession>
<dbReference type="InterPro" id="IPR029030">
    <property type="entry name" value="Caspase-like_dom_sf"/>
</dbReference>
<organism evidence="3 4">
    <name type="scientific">Mesorhizobium opportunistum (strain LMG 24607 / HAMBI 3007 / WSM2075)</name>
    <dbReference type="NCBI Taxonomy" id="536019"/>
    <lineage>
        <taxon>Bacteria</taxon>
        <taxon>Pseudomonadati</taxon>
        <taxon>Pseudomonadota</taxon>
        <taxon>Alphaproteobacteria</taxon>
        <taxon>Hyphomicrobiales</taxon>
        <taxon>Phyllobacteriaceae</taxon>
        <taxon>Mesorhizobium</taxon>
    </lineage>
</organism>
<dbReference type="SUPFAM" id="SSF52129">
    <property type="entry name" value="Caspase-like"/>
    <property type="match status" value="1"/>
</dbReference>
<feature type="compositionally biased region" description="Basic and acidic residues" evidence="1">
    <location>
        <begin position="506"/>
        <end position="525"/>
    </location>
</feature>
<feature type="domain" description="Caspase family p20" evidence="2">
    <location>
        <begin position="49"/>
        <end position="181"/>
    </location>
</feature>
<dbReference type="AlphaFoldDB" id="F7YBN3"/>
<dbReference type="RefSeq" id="WP_013895533.1">
    <property type="nucleotide sequence ID" value="NC_015675.1"/>
</dbReference>
<dbReference type="eggNOG" id="COG4249">
    <property type="taxonomic scope" value="Bacteria"/>
</dbReference>
<dbReference type="STRING" id="536019.Mesop_4434"/>
<sequence>MRRLFIIGRSSILLIILAWTLSAGEVLAESDASRSAVPINRVPTSAHGERRLALVIGNSAYQFVQPLKNPNADATLIAKSLEQVGFSVELVLDANQLQMKRSLIAFGKALRRDNVDVGLVYYAGHGVQAQGENYLIPVDAALDDEDEIDIEAVRVNSFLQTMNDSKAGINIVILDACRSNPFASSFRSLSRGLAPVEAPAGTYIAYSTSPGRIAQDGEEGGNSPYSQALAEAITVPGLSLESVFKMVRRNVIKATGSAQVPWDSSSITGEFYFSRQESPGPPVKDFPAPVPSPEVKLAPGISTFSRTDPPSISATSVGKAIFYEERTATKQGSADPGNVIWSLVQESPGGDLPREPAIRAEATIPGKNFRLRMTFRRNTDKTLPASHIVEMIFLTPDGFEGGGVDNILRVAMKSSEQDAGSPLIGIPAKISDGFFLVALNDAKADEDANLTLLRSQQWFDIPIVYKSGRRALMTLEKGSGAEETFQEALQAWAQLSIMAAEPADAPKKLQERLSNEGDIPDRFHEPVQVLPPTDDASASRQPPPKTPFPIDDLLKSLK</sequence>
<evidence type="ECO:0000313" key="4">
    <source>
        <dbReference type="Proteomes" id="UP000001623"/>
    </source>
</evidence>
<proteinExistence type="predicted"/>
<dbReference type="GO" id="GO:0004197">
    <property type="term" value="F:cysteine-type endopeptidase activity"/>
    <property type="evidence" value="ECO:0007669"/>
    <property type="project" value="InterPro"/>
</dbReference>
<dbReference type="InterPro" id="IPR052039">
    <property type="entry name" value="Caspase-related_regulators"/>
</dbReference>
<evidence type="ECO:0000313" key="3">
    <source>
        <dbReference type="EMBL" id="AEH88857.1"/>
    </source>
</evidence>
<dbReference type="InterPro" id="IPR011600">
    <property type="entry name" value="Pept_C14_caspase"/>
</dbReference>
<dbReference type="InterPro" id="IPR001309">
    <property type="entry name" value="Pept_C14_p20"/>
</dbReference>
<dbReference type="GO" id="GO:0006508">
    <property type="term" value="P:proteolysis"/>
    <property type="evidence" value="ECO:0007669"/>
    <property type="project" value="InterPro"/>
</dbReference>
<feature type="region of interest" description="Disordered" evidence="1">
    <location>
        <begin position="506"/>
        <end position="558"/>
    </location>
</feature>
<gene>
    <name evidence="3" type="ordered locus">Mesop_4434</name>
</gene>
<dbReference type="Proteomes" id="UP000001623">
    <property type="component" value="Chromosome"/>
</dbReference>
<dbReference type="PANTHER" id="PTHR22576">
    <property type="entry name" value="MUCOSA ASSOCIATED LYMPHOID TISSUE LYMPHOMA TRANSLOCATION PROTEIN 1/PARACASPASE"/>
    <property type="match status" value="1"/>
</dbReference>
<dbReference type="HOGENOM" id="CLU_488181_0_0_5"/>
<dbReference type="Pfam" id="PF00656">
    <property type="entry name" value="Peptidase_C14"/>
    <property type="match status" value="1"/>
</dbReference>
<dbReference type="KEGG" id="mop:Mesop_4434"/>
<dbReference type="PANTHER" id="PTHR22576:SF37">
    <property type="entry name" value="MUCOSA-ASSOCIATED LYMPHOID TISSUE LYMPHOMA TRANSLOCATION PROTEIN 1"/>
    <property type="match status" value="1"/>
</dbReference>
<reference evidence="3 4" key="1">
    <citation type="submission" date="2010-10" db="EMBL/GenBank/DDBJ databases">
        <title>Complete sequence of Mesorhizobium opportunistum WSM2075.</title>
        <authorList>
            <consortium name="US DOE Joint Genome Institute"/>
            <person name="Lucas S."/>
            <person name="Copeland A."/>
            <person name="Lapidus A."/>
            <person name="Cheng J.-F."/>
            <person name="Bruce D."/>
            <person name="Goodwin L."/>
            <person name="Pitluck S."/>
            <person name="Chertkov O."/>
            <person name="Misra M."/>
            <person name="Detter J.C."/>
            <person name="Han C."/>
            <person name="Tapia R."/>
            <person name="Land M."/>
            <person name="Hauser L."/>
            <person name="Kyrpides N."/>
            <person name="Ovchinnikova G."/>
            <person name="Mavrommatis K.M."/>
            <person name="Tiwari R.P."/>
            <person name="Howieson J.G."/>
            <person name="O'Hara G.W."/>
            <person name="Nandasena K.G."/>
            <person name="Woyke T."/>
        </authorList>
    </citation>
    <scope>NUCLEOTIDE SEQUENCE [LARGE SCALE GENOMIC DNA]</scope>
    <source>
        <strain evidence="4">LMG 24607 / HAMBI 3007 / WSM2075</strain>
    </source>
</reference>